<evidence type="ECO:0000313" key="3">
    <source>
        <dbReference type="Proteomes" id="UP000606172"/>
    </source>
</evidence>
<dbReference type="Proteomes" id="UP000606172">
    <property type="component" value="Unassembled WGS sequence"/>
</dbReference>
<feature type="signal peptide" evidence="1">
    <location>
        <begin position="1"/>
        <end position="24"/>
    </location>
</feature>
<keyword evidence="3" id="KW-1185">Reference proteome</keyword>
<dbReference type="EMBL" id="BOOW01000050">
    <property type="protein sequence ID" value="GII96798.1"/>
    <property type="molecule type" value="Genomic_DNA"/>
</dbReference>
<evidence type="ECO:0000256" key="1">
    <source>
        <dbReference type="SAM" id="SignalP"/>
    </source>
</evidence>
<dbReference type="Gene3D" id="2.60.120.260">
    <property type="entry name" value="Galactose-binding domain-like"/>
    <property type="match status" value="2"/>
</dbReference>
<sequence>MKRRHFLGAMTAPLLVALVDPALATAKAPPRFRVGPHRGSPCLFVNDVPRFPMYLFEQEISAADAPPFEFFSFIEKTSFLDLGWTGPGQQDFTVIDRVMRVFAEHAPSGYALPRLHLWAPSWWLDTHPGDVVDYAITPGTAGIPRDASFASLTWRQEAGAMLRSMVRHLLDGPEGRRVMGVTIAGGLYGEWLCYNAEYLPDTSEAMRRAWIADLREKYGDDVTRLRSAWNDPAATFSGAAIPTAADRRARSVGLFRDPATSQRVLDYYETYHRVTAEAIAHFARIVKDESGGRLLVSVLYGYSPDQGYLPQEQHHRAVAELHRIRDVDMVTSPHSYYRRAPGDDGAFRTYTESLALHGKLFIDEADDRTHLAPPGTSFVYATTMAESLGLVRRAFGQAVTHACGMWYMDHSSGLWYADPAFGAEFTRLNRWGDYSLNLPRQRVSEVAVISVPTAEFALAGDTDTTAKLYEGPSLTSRQGLGELSKAGAPFDRYVIDDLVEGRVPGHYKVYVFPDAFRLDAAQRAAIAVLKSAGRTLVWGWAPGYADRAGLSKADVESLTGFDLDLVTASGGPPPDPSAPLDVEDFESGTYNGTGYHGPGTIVSGEVHGSAPSTTDWHEFLFSKPSDIPLEANAGYRVRFSARTLTAPGAGAYFYFLARTASGGVPQDVGVHQWTDSGTKEFEFTLKNFTDYYLIWGVHNGGGVAVDDIVVTKIANAGMPPVSYRLDPVVFPGDTATYGGEIALDPLFHPTGTGFTTLARSTGPKPRPVIAGKAMNGWTSVLASAPPLPVPVLRKVYADAGVWLYTDGGDGLEVNASWISLHAATTGTKTIRLPRPEPVYDTGADRLVGTGVTTAQFTLNKGDTLLLTRSNPLVRGGVRFDFETGDLGPFTQGPGGTGNGITQTAVVSGRYSAYGTAERNVDRCDVLCSDPAHITLEPRTKYRVEFSAKASAAPGPSGHFYFLVRSQDAGPAGDVGVTRWRGPLGRIVTRSVTFTTGDRTDYRLIWGMHLGGALSIDDITIARRR</sequence>
<accession>A0A919VAV4</accession>
<dbReference type="AlphaFoldDB" id="A0A919VAV4"/>
<dbReference type="RefSeq" id="WP_204031889.1">
    <property type="nucleotide sequence ID" value="NZ_BOOW01000050.1"/>
</dbReference>
<reference evidence="2" key="1">
    <citation type="submission" date="2021-01" db="EMBL/GenBank/DDBJ databases">
        <title>Whole genome shotgun sequence of Sinosporangium siamense NBRC 109515.</title>
        <authorList>
            <person name="Komaki H."/>
            <person name="Tamura T."/>
        </authorList>
    </citation>
    <scope>NUCLEOTIDE SEQUENCE</scope>
    <source>
        <strain evidence="2">NBRC 109515</strain>
    </source>
</reference>
<feature type="chain" id="PRO_5038008293" evidence="1">
    <location>
        <begin position="25"/>
        <end position="1024"/>
    </location>
</feature>
<dbReference type="Gene3D" id="3.20.20.80">
    <property type="entry name" value="Glycosidases"/>
    <property type="match status" value="1"/>
</dbReference>
<proteinExistence type="predicted"/>
<name>A0A919VAV4_9ACTN</name>
<gene>
    <name evidence="2" type="ORF">Ssi02_70290</name>
</gene>
<keyword evidence="1" id="KW-0732">Signal</keyword>
<protein>
    <submittedName>
        <fullName evidence="2">Uncharacterized protein</fullName>
    </submittedName>
</protein>
<organism evidence="2 3">
    <name type="scientific">Sinosporangium siamense</name>
    <dbReference type="NCBI Taxonomy" id="1367973"/>
    <lineage>
        <taxon>Bacteria</taxon>
        <taxon>Bacillati</taxon>
        <taxon>Actinomycetota</taxon>
        <taxon>Actinomycetes</taxon>
        <taxon>Streptosporangiales</taxon>
        <taxon>Streptosporangiaceae</taxon>
        <taxon>Sinosporangium</taxon>
    </lineage>
</organism>
<comment type="caution">
    <text evidence="2">The sequence shown here is derived from an EMBL/GenBank/DDBJ whole genome shotgun (WGS) entry which is preliminary data.</text>
</comment>
<evidence type="ECO:0000313" key="2">
    <source>
        <dbReference type="EMBL" id="GII96798.1"/>
    </source>
</evidence>